<dbReference type="EMBL" id="CP014327">
    <property type="protein sequence ID" value="AML51268.1"/>
    <property type="molecule type" value="Genomic_DNA"/>
</dbReference>
<proteinExistence type="predicted"/>
<accession>A0A126UYX3</accession>
<reference evidence="1 2" key="1">
    <citation type="submission" date="2016-02" db="EMBL/GenBank/DDBJ databases">
        <title>Complete genome sequence of Halocynthiibacter arcticus PAMC 20958t from arctic marine sediment.</title>
        <authorList>
            <person name="Lee Y.M."/>
            <person name="Baek K."/>
            <person name="Lee H.K."/>
            <person name="Shin S.C."/>
        </authorList>
    </citation>
    <scope>NUCLEOTIDE SEQUENCE [LARGE SCALE GENOMIC DNA]</scope>
    <source>
        <strain evidence="1">PAMC 20958</strain>
    </source>
</reference>
<keyword evidence="2" id="KW-1185">Reference proteome</keyword>
<dbReference type="STRING" id="1579316.RC74_08410"/>
<gene>
    <name evidence="1" type="ORF">RC74_08410</name>
</gene>
<evidence type="ECO:0000313" key="2">
    <source>
        <dbReference type="Proteomes" id="UP000070371"/>
    </source>
</evidence>
<dbReference type="AlphaFoldDB" id="A0A126UYX3"/>
<dbReference type="Proteomes" id="UP000070371">
    <property type="component" value="Chromosome"/>
</dbReference>
<evidence type="ECO:0000313" key="1">
    <source>
        <dbReference type="EMBL" id="AML51268.1"/>
    </source>
</evidence>
<sequence length="61" mass="7192">MGPAQTGPFFLAILIPNLYRNIRPISRQEEPHLTKIEAWILKVEAKMEVSKTYRDDAYRFK</sequence>
<protein>
    <submittedName>
        <fullName evidence="1">Uncharacterized protein</fullName>
    </submittedName>
</protein>
<dbReference type="KEGG" id="hat:RC74_08410"/>
<name>A0A126UYX3_9RHOB</name>
<organism evidence="1 2">
    <name type="scientific">Falsihalocynthiibacter arcticus</name>
    <dbReference type="NCBI Taxonomy" id="1579316"/>
    <lineage>
        <taxon>Bacteria</taxon>
        <taxon>Pseudomonadati</taxon>
        <taxon>Pseudomonadota</taxon>
        <taxon>Alphaproteobacteria</taxon>
        <taxon>Rhodobacterales</taxon>
        <taxon>Roseobacteraceae</taxon>
        <taxon>Falsihalocynthiibacter</taxon>
    </lineage>
</organism>